<dbReference type="EMBL" id="ADBJ01000047">
    <property type="protein sequence ID" value="EFA76547.1"/>
    <property type="molecule type" value="Genomic_DNA"/>
</dbReference>
<comment type="caution">
    <text evidence="1">The sequence shown here is derived from an EMBL/GenBank/DDBJ whole genome shotgun (WGS) entry which is preliminary data.</text>
</comment>
<name>D3BPZ6_HETP5</name>
<evidence type="ECO:0000313" key="2">
    <source>
        <dbReference type="Proteomes" id="UP000001396"/>
    </source>
</evidence>
<dbReference type="GeneID" id="31365786"/>
<protein>
    <submittedName>
        <fullName evidence="1">Uncharacterized protein</fullName>
    </submittedName>
</protein>
<accession>D3BPZ6</accession>
<sequence>MEKERIELSTLALLCILLYKYYTLPTELRLHFQESNFQIGAYAKYVNDQRSSVNNNEIMNFQQFQNENLISITF</sequence>
<gene>
    <name evidence="1" type="ORF">PPL_10315</name>
</gene>
<organism evidence="1 2">
    <name type="scientific">Heterostelium pallidum (strain ATCC 26659 / Pp 5 / PN500)</name>
    <name type="common">Cellular slime mold</name>
    <name type="synonym">Polysphondylium pallidum</name>
    <dbReference type="NCBI Taxonomy" id="670386"/>
    <lineage>
        <taxon>Eukaryota</taxon>
        <taxon>Amoebozoa</taxon>
        <taxon>Evosea</taxon>
        <taxon>Eumycetozoa</taxon>
        <taxon>Dictyostelia</taxon>
        <taxon>Acytosteliales</taxon>
        <taxon>Acytosteliaceae</taxon>
        <taxon>Heterostelium</taxon>
    </lineage>
</organism>
<dbReference type="RefSeq" id="XP_020428679.1">
    <property type="nucleotide sequence ID" value="XM_020581094.1"/>
</dbReference>
<proteinExistence type="predicted"/>
<dbReference type="Proteomes" id="UP000001396">
    <property type="component" value="Unassembled WGS sequence"/>
</dbReference>
<dbReference type="AlphaFoldDB" id="D3BPZ6"/>
<keyword evidence="2" id="KW-1185">Reference proteome</keyword>
<evidence type="ECO:0000313" key="1">
    <source>
        <dbReference type="EMBL" id="EFA76547.1"/>
    </source>
</evidence>
<dbReference type="InParanoid" id="D3BPZ6"/>
<reference evidence="1 2" key="1">
    <citation type="journal article" date="2011" name="Genome Res.">
        <title>Phylogeny-wide analysis of social amoeba genomes highlights ancient origins for complex intercellular communication.</title>
        <authorList>
            <person name="Heidel A.J."/>
            <person name="Lawal H.M."/>
            <person name="Felder M."/>
            <person name="Schilde C."/>
            <person name="Helps N.R."/>
            <person name="Tunggal B."/>
            <person name="Rivero F."/>
            <person name="John U."/>
            <person name="Schleicher M."/>
            <person name="Eichinger L."/>
            <person name="Platzer M."/>
            <person name="Noegel A.A."/>
            <person name="Schaap P."/>
            <person name="Gloeckner G."/>
        </authorList>
    </citation>
    <scope>NUCLEOTIDE SEQUENCE [LARGE SCALE GENOMIC DNA]</scope>
    <source>
        <strain evidence="2">ATCC 26659 / Pp 5 / PN500</strain>
    </source>
</reference>